<dbReference type="PhylomeDB" id="E2B461"/>
<evidence type="ECO:0000313" key="2">
    <source>
        <dbReference type="Proteomes" id="UP000008237"/>
    </source>
</evidence>
<dbReference type="AlphaFoldDB" id="E2B461"/>
<accession>E2B461</accession>
<evidence type="ECO:0000313" key="1">
    <source>
        <dbReference type="EMBL" id="EFN89520.1"/>
    </source>
</evidence>
<dbReference type="EMBL" id="GL445491">
    <property type="protein sequence ID" value="EFN89520.1"/>
    <property type="molecule type" value="Genomic_DNA"/>
</dbReference>
<sequence>MPKRTEKIRQFNLQWIKESWAEGWLIDATQENSLHNAFCKVCKSYIRAHKSDLLRHTERATHKNNMKSLVPDIKQQKLTDKSHITIIANDDKKTKLLLAVYIALHSSIHIDHLTDVYNRISKNKSISFIVLSVHF</sequence>
<reference evidence="1 2" key="1">
    <citation type="journal article" date="2010" name="Science">
        <title>Genomic comparison of the ants Camponotus floridanus and Harpegnathos saltator.</title>
        <authorList>
            <person name="Bonasio R."/>
            <person name="Zhang G."/>
            <person name="Ye C."/>
            <person name="Mutti N.S."/>
            <person name="Fang X."/>
            <person name="Qin N."/>
            <person name="Donahue G."/>
            <person name="Yang P."/>
            <person name="Li Q."/>
            <person name="Li C."/>
            <person name="Zhang P."/>
            <person name="Huang Z."/>
            <person name="Berger S.L."/>
            <person name="Reinberg D."/>
            <person name="Wang J."/>
            <person name="Liebig J."/>
        </authorList>
    </citation>
    <scope>NUCLEOTIDE SEQUENCE [LARGE SCALE GENOMIC DNA]</scope>
    <source>
        <strain evidence="1 2">R22 G/1</strain>
    </source>
</reference>
<proteinExistence type="predicted"/>
<dbReference type="Proteomes" id="UP000008237">
    <property type="component" value="Unassembled WGS sequence"/>
</dbReference>
<organism evidence="2">
    <name type="scientific">Harpegnathos saltator</name>
    <name type="common">Jerdon's jumping ant</name>
    <dbReference type="NCBI Taxonomy" id="610380"/>
    <lineage>
        <taxon>Eukaryota</taxon>
        <taxon>Metazoa</taxon>
        <taxon>Ecdysozoa</taxon>
        <taxon>Arthropoda</taxon>
        <taxon>Hexapoda</taxon>
        <taxon>Insecta</taxon>
        <taxon>Pterygota</taxon>
        <taxon>Neoptera</taxon>
        <taxon>Endopterygota</taxon>
        <taxon>Hymenoptera</taxon>
        <taxon>Apocrita</taxon>
        <taxon>Aculeata</taxon>
        <taxon>Formicoidea</taxon>
        <taxon>Formicidae</taxon>
        <taxon>Ponerinae</taxon>
        <taxon>Ponerini</taxon>
        <taxon>Harpegnathos</taxon>
    </lineage>
</organism>
<dbReference type="InParanoid" id="E2B461"/>
<keyword evidence="2" id="KW-1185">Reference proteome</keyword>
<gene>
    <name evidence="1" type="ORF">EAI_03070</name>
</gene>
<dbReference type="OMA" id="HITIIAN"/>
<protein>
    <submittedName>
        <fullName evidence="1">Uncharacterized protein</fullName>
    </submittedName>
</protein>
<dbReference type="OrthoDB" id="7555380at2759"/>
<name>E2B461_HARSA</name>